<evidence type="ECO:0000256" key="1">
    <source>
        <dbReference type="SAM" id="MobiDB-lite"/>
    </source>
</evidence>
<name>A0A9W4H3F3_9ACTN</name>
<feature type="compositionally biased region" description="Basic residues" evidence="1">
    <location>
        <begin position="144"/>
        <end position="156"/>
    </location>
</feature>
<protein>
    <submittedName>
        <fullName evidence="2">Uncharacterized protein</fullName>
    </submittedName>
</protein>
<sequence>MQPGHQRRGARPRAHHQLPAAHALLPRRRHHRRRAVAGRRLPRGARPGRGPGRLRPDHPVRRLRQRPHRRRARGARHPGAQGRGRQRLRARRVHRLRRVRGRLPQRLGDAVHLGEGQPPGRPAAGRTGTRDPGARHGRADGRRGLRRLHPDRRVRHGLPQGHPADLDHRHEQGVAARLAQGAQGLKPPFAGGRPREIPLPAPRPLCCSRKANRHGQGAMIMRGSVMPAQTGQPPYLEDMTSCAIAQPRHSRAHRRR</sequence>
<gene>
    <name evidence="2" type="ORF">SBRY_40599</name>
</gene>
<feature type="compositionally biased region" description="Basic residues" evidence="1">
    <location>
        <begin position="84"/>
        <end position="103"/>
    </location>
</feature>
<feature type="compositionally biased region" description="Basic residues" evidence="1">
    <location>
        <begin position="1"/>
        <end position="16"/>
    </location>
</feature>
<dbReference type="Proteomes" id="UP001153328">
    <property type="component" value="Unassembled WGS sequence"/>
</dbReference>
<accession>A0A9W4H3F3</accession>
<feature type="compositionally biased region" description="Basic residues" evidence="1">
    <location>
        <begin position="25"/>
        <end position="43"/>
    </location>
</feature>
<feature type="compositionally biased region" description="Basic residues" evidence="1">
    <location>
        <begin position="61"/>
        <end position="76"/>
    </location>
</feature>
<comment type="caution">
    <text evidence="2">The sequence shown here is derived from an EMBL/GenBank/DDBJ whole genome shotgun (WGS) entry which is preliminary data.</text>
</comment>
<feature type="region of interest" description="Disordered" evidence="1">
    <location>
        <begin position="1"/>
        <end position="165"/>
    </location>
</feature>
<feature type="compositionally biased region" description="Basic and acidic residues" evidence="1">
    <location>
        <begin position="128"/>
        <end position="143"/>
    </location>
</feature>
<proteinExistence type="predicted"/>
<keyword evidence="3" id="KW-1185">Reference proteome</keyword>
<evidence type="ECO:0000313" key="3">
    <source>
        <dbReference type="Proteomes" id="UP001153328"/>
    </source>
</evidence>
<reference evidence="2" key="1">
    <citation type="submission" date="2021-06" db="EMBL/GenBank/DDBJ databases">
        <authorList>
            <person name="Arsene-Ploetze F."/>
        </authorList>
    </citation>
    <scope>NUCLEOTIDE SEQUENCE</scope>
    <source>
        <strain evidence="2">SBRY1</strain>
    </source>
</reference>
<evidence type="ECO:0000313" key="2">
    <source>
        <dbReference type="EMBL" id="CAG7647162.1"/>
    </source>
</evidence>
<dbReference type="EMBL" id="CAJVAX010000018">
    <property type="protein sequence ID" value="CAG7647162.1"/>
    <property type="molecule type" value="Genomic_DNA"/>
</dbReference>
<organism evidence="2 3">
    <name type="scientific">Actinacidiphila bryophytorum</name>
    <dbReference type="NCBI Taxonomy" id="1436133"/>
    <lineage>
        <taxon>Bacteria</taxon>
        <taxon>Bacillati</taxon>
        <taxon>Actinomycetota</taxon>
        <taxon>Actinomycetes</taxon>
        <taxon>Kitasatosporales</taxon>
        <taxon>Streptomycetaceae</taxon>
        <taxon>Actinacidiphila</taxon>
    </lineage>
</organism>
<dbReference type="AlphaFoldDB" id="A0A9W4H3F3"/>